<dbReference type="PANTHER" id="PTHR37488">
    <property type="entry name" value="DUF1275 DOMAIN-CONTAINING PROTEIN"/>
    <property type="match status" value="1"/>
</dbReference>
<accession>A0A2R4TDM7</accession>
<dbReference type="PANTHER" id="PTHR37488:SF2">
    <property type="entry name" value="DUF1275 DOMAIN-CONTAINING PROTEIN"/>
    <property type="match status" value="1"/>
</dbReference>
<feature type="transmembrane region" description="Helical" evidence="1">
    <location>
        <begin position="80"/>
        <end position="99"/>
    </location>
</feature>
<keyword evidence="1" id="KW-1133">Transmembrane helix</keyword>
<proteinExistence type="predicted"/>
<evidence type="ECO:0000313" key="3">
    <source>
        <dbReference type="Proteomes" id="UP000244201"/>
    </source>
</evidence>
<dbReference type="KEGG" id="slk:SLUN_04350"/>
<dbReference type="InterPro" id="IPR010699">
    <property type="entry name" value="DUF1275"/>
</dbReference>
<organism evidence="2 3">
    <name type="scientific">Streptomyces lunaelactis</name>
    <dbReference type="NCBI Taxonomy" id="1535768"/>
    <lineage>
        <taxon>Bacteria</taxon>
        <taxon>Bacillati</taxon>
        <taxon>Actinomycetota</taxon>
        <taxon>Actinomycetes</taxon>
        <taxon>Kitasatosporales</taxon>
        <taxon>Streptomycetaceae</taxon>
        <taxon>Streptomyces</taxon>
    </lineage>
</organism>
<dbReference type="EMBL" id="CP026304">
    <property type="protein sequence ID" value="AVZ77229.1"/>
    <property type="molecule type" value="Genomic_DNA"/>
</dbReference>
<feature type="transmembrane region" description="Helical" evidence="1">
    <location>
        <begin position="34"/>
        <end position="59"/>
    </location>
</feature>
<evidence type="ECO:0000256" key="1">
    <source>
        <dbReference type="SAM" id="Phobius"/>
    </source>
</evidence>
<reference evidence="2 3" key="1">
    <citation type="submission" date="2018-01" db="EMBL/GenBank/DDBJ databases">
        <title>Complete genome sequence of Streptomyces lunaelactis MM109T, a Ferroverdin A producer isolated from cave moonmilk deposits.</title>
        <authorList>
            <person name="Naome A."/>
            <person name="Martinet L."/>
            <person name="Maciejewska M."/>
            <person name="Anderssen S."/>
            <person name="Adam D."/>
            <person name="Tenconi E."/>
            <person name="Deflandre B."/>
            <person name="Arguelles-Arias A."/>
            <person name="Calusinska M."/>
            <person name="Copieters W."/>
            <person name="Karim L."/>
            <person name="Hanikenne M."/>
            <person name="Baurain D."/>
            <person name="van Wezel G."/>
            <person name="Smargiasso N."/>
            <person name="de Pauw E."/>
            <person name="Delfosse P."/>
            <person name="Rigali S."/>
        </authorList>
    </citation>
    <scope>NUCLEOTIDE SEQUENCE [LARGE SCALE GENOMIC DNA]</scope>
    <source>
        <strain evidence="2 3">MM109</strain>
    </source>
</reference>
<feature type="transmembrane region" description="Helical" evidence="1">
    <location>
        <begin position="172"/>
        <end position="190"/>
    </location>
</feature>
<dbReference type="AlphaFoldDB" id="A0A2R4TDM7"/>
<name>A0A2R4TDM7_9ACTN</name>
<protein>
    <submittedName>
        <fullName evidence="2">DUF1275 domain-containing protein</fullName>
    </submittedName>
</protein>
<gene>
    <name evidence="2" type="ORF">SLUN_04350</name>
</gene>
<evidence type="ECO:0000313" key="2">
    <source>
        <dbReference type="EMBL" id="AVZ77229.1"/>
    </source>
</evidence>
<dbReference type="Pfam" id="PF06912">
    <property type="entry name" value="DUF1275"/>
    <property type="match status" value="1"/>
</dbReference>
<feature type="transmembrane region" description="Helical" evidence="1">
    <location>
        <begin position="196"/>
        <end position="216"/>
    </location>
</feature>
<dbReference type="Proteomes" id="UP000244201">
    <property type="component" value="Chromosome"/>
</dbReference>
<sequence length="224" mass="22732">MAVLTLATGMVEAVSLLALGPVFTAMQTGNVLFLGFALIGEGGVSAVATSLSLGAFVVGNIVGARLESVMDAHGRRWFDIALFTEAALLAVAGFTAWGLDMADGPPSARHVVTTAVVALAIGMRNVTAMRAKVPDMTTTVATRTITALVSGSPLGHDAAMGYGSGASGRRSIGVLTLFAGGILGAWLLHLDWSPTAVLLMVAALVLVLAAAFATTARHSLPMAT</sequence>
<feature type="transmembrane region" description="Helical" evidence="1">
    <location>
        <begin position="111"/>
        <end position="127"/>
    </location>
</feature>
<keyword evidence="3" id="KW-1185">Reference proteome</keyword>
<keyword evidence="1" id="KW-0472">Membrane</keyword>
<keyword evidence="1" id="KW-0812">Transmembrane</keyword>
<dbReference type="OrthoDB" id="4272751at2"/>